<dbReference type="GO" id="GO:0003690">
    <property type="term" value="F:double-stranded DNA binding"/>
    <property type="evidence" value="ECO:0007669"/>
    <property type="project" value="TreeGrafter"/>
</dbReference>
<dbReference type="SUPFAM" id="SSF52540">
    <property type="entry name" value="P-loop containing nucleoside triphosphate hydrolases"/>
    <property type="match status" value="1"/>
</dbReference>
<dbReference type="GO" id="GO:0006281">
    <property type="term" value="P:DNA repair"/>
    <property type="evidence" value="ECO:0007669"/>
    <property type="project" value="TreeGrafter"/>
</dbReference>
<gene>
    <name evidence="1" type="ORF">GP486_006506</name>
</gene>
<protein>
    <submittedName>
        <fullName evidence="1">Uncharacterized protein</fullName>
    </submittedName>
</protein>
<dbReference type="InterPro" id="IPR013954">
    <property type="entry name" value="PNK3P"/>
</dbReference>
<comment type="caution">
    <text evidence="1">The sequence shown here is derived from an EMBL/GenBank/DDBJ whole genome shotgun (WGS) entry which is preliminary data.</text>
</comment>
<reference evidence="1" key="1">
    <citation type="submission" date="2021-03" db="EMBL/GenBank/DDBJ databases">
        <title>Comparative genomics and phylogenomic investigation of the class Geoglossomycetes provide insights into ecological specialization and systematics.</title>
        <authorList>
            <person name="Melie T."/>
            <person name="Pirro S."/>
            <person name="Miller A.N."/>
            <person name="Quandt A."/>
        </authorList>
    </citation>
    <scope>NUCLEOTIDE SEQUENCE</scope>
    <source>
        <strain evidence="1">CAQ_001_2017</strain>
    </source>
</reference>
<dbReference type="SUPFAM" id="SSF56784">
    <property type="entry name" value="HAD-like"/>
    <property type="match status" value="1"/>
</dbReference>
<dbReference type="InterPro" id="IPR006549">
    <property type="entry name" value="HAD-SF_hydro_IIIA"/>
</dbReference>
<dbReference type="PANTHER" id="PTHR12083">
    <property type="entry name" value="BIFUNCTIONAL POLYNUCLEOTIDE PHOSPHATASE/KINASE"/>
    <property type="match status" value="1"/>
</dbReference>
<dbReference type="Gene3D" id="3.40.50.300">
    <property type="entry name" value="P-loop containing nucleotide triphosphate hydrolases"/>
    <property type="match status" value="1"/>
</dbReference>
<dbReference type="InterPro" id="IPR036412">
    <property type="entry name" value="HAD-like_sf"/>
</dbReference>
<keyword evidence="2" id="KW-1185">Reference proteome</keyword>
<accession>A0A9P8IJ33</accession>
<dbReference type="NCBIfam" id="TIGR01662">
    <property type="entry name" value="HAD-SF-IIIA"/>
    <property type="match status" value="1"/>
</dbReference>
<dbReference type="GO" id="GO:0046404">
    <property type="term" value="F:ATP-dependent polydeoxyribonucleotide 5'-hydroxyl-kinase activity"/>
    <property type="evidence" value="ECO:0007669"/>
    <property type="project" value="TreeGrafter"/>
</dbReference>
<proteinExistence type="predicted"/>
<dbReference type="FunFam" id="3.40.50.300:FF:000737">
    <property type="entry name" value="Bifunctional polynucleotide phosphatase/kinase"/>
    <property type="match status" value="1"/>
</dbReference>
<dbReference type="Pfam" id="PF13671">
    <property type="entry name" value="AAA_33"/>
    <property type="match status" value="1"/>
</dbReference>
<organism evidence="1 2">
    <name type="scientific">Trichoglossum hirsutum</name>
    <dbReference type="NCBI Taxonomy" id="265104"/>
    <lineage>
        <taxon>Eukaryota</taxon>
        <taxon>Fungi</taxon>
        <taxon>Dikarya</taxon>
        <taxon>Ascomycota</taxon>
        <taxon>Pezizomycotina</taxon>
        <taxon>Geoglossomycetes</taxon>
        <taxon>Geoglossales</taxon>
        <taxon>Geoglossaceae</taxon>
        <taxon>Trichoglossum</taxon>
    </lineage>
</organism>
<evidence type="ECO:0000313" key="2">
    <source>
        <dbReference type="Proteomes" id="UP000750711"/>
    </source>
</evidence>
<sequence>MVFTNQGAVSLKGDPKTIKRDQKNLATFKGRVTASLNQLDFPISVYAATSRDRYRKPRTGMWEEMLKDCDLGGASLDLENSFFVGDAAGRPATDGSSQDFSCSDRNFAANIGIRFYTPEEFFLNEPSKSFTRDFDPAMYLNKSEVSSATSNNPMFSKENLLDIVMFCGSPGSGKSTFYWKHVRPLGYERANQDVLKTREKCRQIASRYLSEGKSVVIDNTNPDPDTRAVWVQLARKHDVPIRCIYFTAPTQLCMHNDTVRALNGDTTECTDNASNKLNPEKRAILPSVAFTSFTARFQKPTPEEGFTDIARVDFHAMQFEGSAEERSIWGKYWI</sequence>
<dbReference type="Gene3D" id="3.40.50.1000">
    <property type="entry name" value="HAD superfamily/HAD-like"/>
    <property type="match status" value="1"/>
</dbReference>
<evidence type="ECO:0000313" key="1">
    <source>
        <dbReference type="EMBL" id="KAH0553426.1"/>
    </source>
</evidence>
<dbReference type="GO" id="GO:0046403">
    <property type="term" value="F:polynucleotide 3'-phosphatase activity"/>
    <property type="evidence" value="ECO:0007669"/>
    <property type="project" value="TreeGrafter"/>
</dbReference>
<dbReference type="Proteomes" id="UP000750711">
    <property type="component" value="Unassembled WGS sequence"/>
</dbReference>
<dbReference type="Pfam" id="PF08645">
    <property type="entry name" value="PNK3P"/>
    <property type="match status" value="1"/>
</dbReference>
<dbReference type="PANTHER" id="PTHR12083:SF9">
    <property type="entry name" value="BIFUNCTIONAL POLYNUCLEOTIDE PHOSPHATASE_KINASE"/>
    <property type="match status" value="1"/>
</dbReference>
<dbReference type="AlphaFoldDB" id="A0A9P8IJ33"/>
<name>A0A9P8IJ33_9PEZI</name>
<dbReference type="InterPro" id="IPR023214">
    <property type="entry name" value="HAD_sf"/>
</dbReference>
<dbReference type="InterPro" id="IPR027417">
    <property type="entry name" value="P-loop_NTPase"/>
</dbReference>
<dbReference type="EMBL" id="JAGHQM010001481">
    <property type="protein sequence ID" value="KAH0553426.1"/>
    <property type="molecule type" value="Genomic_DNA"/>
</dbReference>